<keyword evidence="3" id="KW-1185">Reference proteome</keyword>
<evidence type="ECO:0000256" key="1">
    <source>
        <dbReference type="SAM" id="MobiDB-lite"/>
    </source>
</evidence>
<reference evidence="2 3" key="1">
    <citation type="journal article" date="2014" name="World J. Microbiol. Biotechnol.">
        <title>Biodiversity and physiological characteristics of Antarctic and Arctic lichens-associated bacteria.</title>
        <authorList>
            <person name="Lee Y.M."/>
            <person name="Kim E.H."/>
            <person name="Lee H.K."/>
            <person name="Hong S.G."/>
        </authorList>
    </citation>
    <scope>NUCLEOTIDE SEQUENCE [LARGE SCALE GENOMIC DNA]</scope>
    <source>
        <strain evidence="2 3">PAMC 26569</strain>
    </source>
</reference>
<feature type="region of interest" description="Disordered" evidence="1">
    <location>
        <begin position="269"/>
        <end position="299"/>
    </location>
</feature>
<dbReference type="AlphaFoldDB" id="A0A6M8HWT5"/>
<name>A0A6M8HWT5_9PROT</name>
<evidence type="ECO:0000313" key="2">
    <source>
        <dbReference type="EMBL" id="QKE92655.1"/>
    </source>
</evidence>
<protein>
    <submittedName>
        <fullName evidence="2">ABC transporter permease</fullName>
    </submittedName>
</protein>
<dbReference type="EMBL" id="CP053708">
    <property type="protein sequence ID" value="QKE92655.1"/>
    <property type="molecule type" value="Genomic_DNA"/>
</dbReference>
<dbReference type="KEGG" id="lck:HN018_14030"/>
<accession>A0A6M8HWT5</accession>
<organism evidence="2 3">
    <name type="scientific">Lichenicola cladoniae</name>
    <dbReference type="NCBI Taxonomy" id="1484109"/>
    <lineage>
        <taxon>Bacteria</taxon>
        <taxon>Pseudomonadati</taxon>
        <taxon>Pseudomonadota</taxon>
        <taxon>Alphaproteobacteria</taxon>
        <taxon>Acetobacterales</taxon>
        <taxon>Acetobacteraceae</taxon>
        <taxon>Lichenicola</taxon>
    </lineage>
</organism>
<proteinExistence type="predicted"/>
<feature type="compositionally biased region" description="Polar residues" evidence="1">
    <location>
        <begin position="276"/>
        <end position="287"/>
    </location>
</feature>
<gene>
    <name evidence="2" type="ORF">HN018_14030</name>
</gene>
<feature type="compositionally biased region" description="Pro residues" evidence="1">
    <location>
        <begin position="93"/>
        <end position="104"/>
    </location>
</feature>
<sequence length="299" mass="31423">MRPFTCVCALLAGASGLYLYSEKHRTTLLDQQISKIVADTQATRERTAMLRAEWELLNQPDRLGTLATRFLPQLQPMAPTQFVQLASLDKRLPPPGPETPPHPILTPETAPNLVGQSPATTPAPNSLAPAPDTAAMAIAQADAHKTSQKPAPHRQTELADGGNTQDVVAKAAVRRVAAHAVVRPQPAHVDVARLEATRAEAVRRAWSARASGQAVASEVAYHPSAPARYASYTQHAPAGATAPAVSTASSYVRPPTIAAAAWRPARATWPAPQPASYNGSSLGSSHGTLAAPVPLSDGN</sequence>
<feature type="region of interest" description="Disordered" evidence="1">
    <location>
        <begin position="89"/>
        <end position="164"/>
    </location>
</feature>
<dbReference type="Proteomes" id="UP000500767">
    <property type="component" value="Chromosome"/>
</dbReference>
<feature type="compositionally biased region" description="Polar residues" evidence="1">
    <location>
        <begin position="114"/>
        <end position="124"/>
    </location>
</feature>
<evidence type="ECO:0000313" key="3">
    <source>
        <dbReference type="Proteomes" id="UP000500767"/>
    </source>
</evidence>
<feature type="compositionally biased region" description="Low complexity" evidence="1">
    <location>
        <begin position="128"/>
        <end position="141"/>
    </location>
</feature>